<keyword evidence="1" id="KW-1133">Transmembrane helix</keyword>
<dbReference type="EMBL" id="KV744983">
    <property type="protein sequence ID" value="OCK79903.1"/>
    <property type="molecule type" value="Genomic_DNA"/>
</dbReference>
<dbReference type="AlphaFoldDB" id="A0A8E2EAB2"/>
<name>A0A8E2EAB2_9PEZI</name>
<dbReference type="Proteomes" id="UP000250266">
    <property type="component" value="Unassembled WGS sequence"/>
</dbReference>
<organism evidence="2 3">
    <name type="scientific">Lepidopterella palustris CBS 459.81</name>
    <dbReference type="NCBI Taxonomy" id="1314670"/>
    <lineage>
        <taxon>Eukaryota</taxon>
        <taxon>Fungi</taxon>
        <taxon>Dikarya</taxon>
        <taxon>Ascomycota</taxon>
        <taxon>Pezizomycotina</taxon>
        <taxon>Dothideomycetes</taxon>
        <taxon>Pleosporomycetidae</taxon>
        <taxon>Mytilinidiales</taxon>
        <taxon>Argynnaceae</taxon>
        <taxon>Lepidopterella</taxon>
    </lineage>
</organism>
<reference evidence="2 3" key="1">
    <citation type="journal article" date="2016" name="Nat. Commun.">
        <title>Ectomycorrhizal ecology is imprinted in the genome of the dominant symbiotic fungus Cenococcum geophilum.</title>
        <authorList>
            <consortium name="DOE Joint Genome Institute"/>
            <person name="Peter M."/>
            <person name="Kohler A."/>
            <person name="Ohm R.A."/>
            <person name="Kuo A."/>
            <person name="Krutzmann J."/>
            <person name="Morin E."/>
            <person name="Arend M."/>
            <person name="Barry K.W."/>
            <person name="Binder M."/>
            <person name="Choi C."/>
            <person name="Clum A."/>
            <person name="Copeland A."/>
            <person name="Grisel N."/>
            <person name="Haridas S."/>
            <person name="Kipfer T."/>
            <person name="LaButti K."/>
            <person name="Lindquist E."/>
            <person name="Lipzen A."/>
            <person name="Maire R."/>
            <person name="Meier B."/>
            <person name="Mihaltcheva S."/>
            <person name="Molinier V."/>
            <person name="Murat C."/>
            <person name="Poggeler S."/>
            <person name="Quandt C.A."/>
            <person name="Sperisen C."/>
            <person name="Tritt A."/>
            <person name="Tisserant E."/>
            <person name="Crous P.W."/>
            <person name="Henrissat B."/>
            <person name="Nehls U."/>
            <person name="Egli S."/>
            <person name="Spatafora J.W."/>
            <person name="Grigoriev I.V."/>
            <person name="Martin F.M."/>
        </authorList>
    </citation>
    <scope>NUCLEOTIDE SEQUENCE [LARGE SCALE GENOMIC DNA]</scope>
    <source>
        <strain evidence="2 3">CBS 459.81</strain>
    </source>
</reference>
<gene>
    <name evidence="2" type="ORF">K432DRAFT_454091</name>
</gene>
<dbReference type="Pfam" id="PF26639">
    <property type="entry name" value="Het-6_barrel"/>
    <property type="match status" value="1"/>
</dbReference>
<accession>A0A8E2EAB2</accession>
<feature type="transmembrane region" description="Helical" evidence="1">
    <location>
        <begin position="14"/>
        <end position="36"/>
    </location>
</feature>
<sequence>MLNANTVMLRGTKILSWIAIALVPILMGMDVLPLGLDELRDMDEFKDSNEPENDFSIRLSVWVMWEARTRAIMRLEPFEYGIIQHIYNFKLRRHKDPRDMIYAILPLCHDVSELNIKPDYSLSTEEVYTCTARRMIEVCQHLDVLGSAQFGFDPVTRNINLPTWVPDWGSPRDQAFVPPDHHRASQDTQIRGHISANSELLVDGIAIDIISLYKATFHWDLDYLIFPKNREKFRPNYNFFKRTMQQLAKEFRNLQAGDDKTATRYSEQGGLDFFEPGENKSIQQKKEPDYSRSAFYFSSLHPKTTGEEFQTLMTFLKRQYEDGESPESVADQQMVATVGKFAEYSRLKNRSIHLTKSGNVCVGARDAKEGGLVVLLFGGKTLYILRPTGDKYQYMGDAFMHGLSGAVFVSYLGS</sequence>
<keyword evidence="1" id="KW-0812">Transmembrane</keyword>
<evidence type="ECO:0000313" key="3">
    <source>
        <dbReference type="Proteomes" id="UP000250266"/>
    </source>
</evidence>
<dbReference type="PANTHER" id="PTHR24148:SF64">
    <property type="entry name" value="HETEROKARYON INCOMPATIBILITY DOMAIN-CONTAINING PROTEIN"/>
    <property type="match status" value="1"/>
</dbReference>
<dbReference type="OrthoDB" id="5386682at2759"/>
<dbReference type="PANTHER" id="PTHR24148">
    <property type="entry name" value="ANKYRIN REPEAT DOMAIN-CONTAINING PROTEIN 39 HOMOLOG-RELATED"/>
    <property type="match status" value="1"/>
</dbReference>
<evidence type="ECO:0000313" key="2">
    <source>
        <dbReference type="EMBL" id="OCK79903.1"/>
    </source>
</evidence>
<keyword evidence="1" id="KW-0472">Membrane</keyword>
<protein>
    <submittedName>
        <fullName evidence="2">Uncharacterized protein</fullName>
    </submittedName>
</protein>
<dbReference type="InterPro" id="IPR052895">
    <property type="entry name" value="HetReg/Transcr_Mod"/>
</dbReference>
<keyword evidence="3" id="KW-1185">Reference proteome</keyword>
<evidence type="ECO:0000256" key="1">
    <source>
        <dbReference type="SAM" id="Phobius"/>
    </source>
</evidence>
<proteinExistence type="predicted"/>